<evidence type="ECO:0000256" key="5">
    <source>
        <dbReference type="ARBA" id="ARBA00023295"/>
    </source>
</evidence>
<dbReference type="GO" id="GO:0045944">
    <property type="term" value="P:positive regulation of transcription by RNA polymerase II"/>
    <property type="evidence" value="ECO:0007669"/>
    <property type="project" value="TreeGrafter"/>
</dbReference>
<feature type="domain" description="Zn(2)-C6 fungal-type" evidence="7">
    <location>
        <begin position="10"/>
        <end position="31"/>
    </location>
</feature>
<comment type="similarity">
    <text evidence="2">Belongs to the Nth/MutY family.</text>
</comment>
<reference evidence="8" key="1">
    <citation type="submission" date="2019-07" db="EMBL/GenBank/DDBJ databases">
        <title>Hyphodiscus hymeniophilus genome sequencing and assembly.</title>
        <authorList>
            <person name="Kramer G."/>
            <person name="Nodwell J."/>
        </authorList>
    </citation>
    <scope>NUCLEOTIDE SEQUENCE</scope>
    <source>
        <strain evidence="8">ATCC 34498</strain>
    </source>
</reference>
<comment type="caution">
    <text evidence="8">The sequence shown here is derived from an EMBL/GenBank/DDBJ whole genome shotgun (WGS) entry which is preliminary data.</text>
</comment>
<evidence type="ECO:0000256" key="1">
    <source>
        <dbReference type="ARBA" id="ARBA00004123"/>
    </source>
</evidence>
<dbReference type="Pfam" id="PF11951">
    <property type="entry name" value="Fungal_trans_2"/>
    <property type="match status" value="1"/>
</dbReference>
<dbReference type="PANTHER" id="PTHR37534">
    <property type="entry name" value="TRANSCRIPTIONAL ACTIVATOR PROTEIN UGA3"/>
    <property type="match status" value="1"/>
</dbReference>
<dbReference type="AlphaFoldDB" id="A0A9P7B187"/>
<gene>
    <name evidence="8" type="ORF">D0Z07_0721</name>
</gene>
<comment type="subcellular location">
    <subcellularLocation>
        <location evidence="1">Nucleus</location>
    </subcellularLocation>
</comment>
<dbReference type="EMBL" id="VNKQ01000002">
    <property type="protein sequence ID" value="KAG0653037.1"/>
    <property type="molecule type" value="Genomic_DNA"/>
</dbReference>
<dbReference type="PANTHER" id="PTHR37534:SF26">
    <property type="entry name" value="TRANSCRIPTION FACTOR, PUTATIVE-RELATED"/>
    <property type="match status" value="1"/>
</dbReference>
<dbReference type="InterPro" id="IPR021858">
    <property type="entry name" value="Fun_TF"/>
</dbReference>
<evidence type="ECO:0000256" key="6">
    <source>
        <dbReference type="SAM" id="MobiDB-lite"/>
    </source>
</evidence>
<sequence>MSREVRSKGACWTCKLRKIKCDERKPRCATCLGLIPCLGYDPKPAWADGGEMQKAKVEELQIIVPASMRRRSRRRDIPTQGNGTQAVEVIQNKDPNGSITEQLSKLETETSGSDGILEDSKSAASAIVTDLEALAIITPVPRQHLTIDFLEYDSQASLLMHYLDVVFPGQFPFYNPSSSDGGRGWLLLIILRTKPLYHAALSMAARAEIAP</sequence>
<dbReference type="GO" id="GO:0008270">
    <property type="term" value="F:zinc ion binding"/>
    <property type="evidence" value="ECO:0007669"/>
    <property type="project" value="InterPro"/>
</dbReference>
<dbReference type="SUPFAM" id="SSF57701">
    <property type="entry name" value="Zn2/Cys6 DNA-binding domain"/>
    <property type="match status" value="1"/>
</dbReference>
<accession>A0A9P7B187</accession>
<dbReference type="GO" id="GO:0000981">
    <property type="term" value="F:DNA-binding transcription factor activity, RNA polymerase II-specific"/>
    <property type="evidence" value="ECO:0007669"/>
    <property type="project" value="InterPro"/>
</dbReference>
<dbReference type="InterPro" id="IPR001138">
    <property type="entry name" value="Zn2Cys6_DnaBD"/>
</dbReference>
<protein>
    <submittedName>
        <fullName evidence="8">Pestheic acid cluster transcriptional regulator 3</fullName>
    </submittedName>
</protein>
<keyword evidence="5" id="KW-0326">Glycosidase</keyword>
<dbReference type="Gene3D" id="4.10.240.10">
    <property type="entry name" value="Zn(2)-C6 fungal-type DNA-binding domain"/>
    <property type="match status" value="1"/>
</dbReference>
<dbReference type="PROSITE" id="PS50048">
    <property type="entry name" value="ZN2_CY6_FUNGAL_2"/>
    <property type="match status" value="1"/>
</dbReference>
<keyword evidence="3" id="KW-0378">Hydrolase</keyword>
<evidence type="ECO:0000313" key="9">
    <source>
        <dbReference type="Proteomes" id="UP000785200"/>
    </source>
</evidence>
<keyword evidence="9" id="KW-1185">Reference proteome</keyword>
<dbReference type="PROSITE" id="PS00764">
    <property type="entry name" value="ENDONUCLEASE_III_1"/>
    <property type="match status" value="1"/>
</dbReference>
<proteinExistence type="inferred from homology"/>
<dbReference type="GO" id="GO:0016798">
    <property type="term" value="F:hydrolase activity, acting on glycosyl bonds"/>
    <property type="evidence" value="ECO:0007669"/>
    <property type="project" value="UniProtKB-KW"/>
</dbReference>
<evidence type="ECO:0000313" key="8">
    <source>
        <dbReference type="EMBL" id="KAG0653037.1"/>
    </source>
</evidence>
<dbReference type="SMART" id="SM00066">
    <property type="entry name" value="GAL4"/>
    <property type="match status" value="1"/>
</dbReference>
<evidence type="ECO:0000256" key="4">
    <source>
        <dbReference type="ARBA" id="ARBA00023242"/>
    </source>
</evidence>
<evidence type="ECO:0000256" key="3">
    <source>
        <dbReference type="ARBA" id="ARBA00022801"/>
    </source>
</evidence>
<organism evidence="8 9">
    <name type="scientific">Hyphodiscus hymeniophilus</name>
    <dbReference type="NCBI Taxonomy" id="353542"/>
    <lineage>
        <taxon>Eukaryota</taxon>
        <taxon>Fungi</taxon>
        <taxon>Dikarya</taxon>
        <taxon>Ascomycota</taxon>
        <taxon>Pezizomycotina</taxon>
        <taxon>Leotiomycetes</taxon>
        <taxon>Helotiales</taxon>
        <taxon>Hyphodiscaceae</taxon>
        <taxon>Hyphodiscus</taxon>
    </lineage>
</organism>
<dbReference type="CDD" id="cd00067">
    <property type="entry name" value="GAL4"/>
    <property type="match status" value="1"/>
</dbReference>
<dbReference type="InterPro" id="IPR036864">
    <property type="entry name" value="Zn2-C6_fun-type_DNA-bd_sf"/>
</dbReference>
<evidence type="ECO:0000256" key="2">
    <source>
        <dbReference type="ARBA" id="ARBA00008343"/>
    </source>
</evidence>
<dbReference type="GO" id="GO:0005634">
    <property type="term" value="C:nucleus"/>
    <property type="evidence" value="ECO:0007669"/>
    <property type="project" value="UniProtKB-SubCell"/>
</dbReference>
<name>A0A9P7B187_9HELO</name>
<dbReference type="Proteomes" id="UP000785200">
    <property type="component" value="Unassembled WGS sequence"/>
</dbReference>
<dbReference type="GO" id="GO:0000976">
    <property type="term" value="F:transcription cis-regulatory region binding"/>
    <property type="evidence" value="ECO:0007669"/>
    <property type="project" value="TreeGrafter"/>
</dbReference>
<keyword evidence="4" id="KW-0539">Nucleus</keyword>
<dbReference type="InterPro" id="IPR004035">
    <property type="entry name" value="Endouclease-III_FeS-bd_BS"/>
</dbReference>
<evidence type="ECO:0000259" key="7">
    <source>
        <dbReference type="PROSITE" id="PS50048"/>
    </source>
</evidence>
<dbReference type="OrthoDB" id="5213892at2759"/>
<feature type="region of interest" description="Disordered" evidence="6">
    <location>
        <begin position="70"/>
        <end position="97"/>
    </location>
</feature>
<dbReference type="Pfam" id="PF00172">
    <property type="entry name" value="Zn_clus"/>
    <property type="match status" value="1"/>
</dbReference>